<dbReference type="EMBL" id="DRWR01000043">
    <property type="protein sequence ID" value="HHQ15659.1"/>
    <property type="molecule type" value="Genomic_DNA"/>
</dbReference>
<evidence type="ECO:0000313" key="2">
    <source>
        <dbReference type="EMBL" id="HHQ15659.1"/>
    </source>
</evidence>
<sequence length="66" mass="7960">MPKKDLLRFCVKENKIILDKLQKEGGRGAYFCLDCLSKIKNLKVKRKLFYSLRIKNYELETEYEKQ</sequence>
<reference evidence="2" key="1">
    <citation type="journal article" date="2020" name="mSystems">
        <title>Genome- and Community-Level Interaction Insights into Carbon Utilization and Element Cycling Functions of Hydrothermarchaeota in Hydrothermal Sediment.</title>
        <authorList>
            <person name="Zhou Z."/>
            <person name="Liu Y."/>
            <person name="Xu W."/>
            <person name="Pan J."/>
            <person name="Luo Z.H."/>
            <person name="Li M."/>
        </authorList>
    </citation>
    <scope>NUCLEOTIDE SEQUENCE [LARGE SCALE GENOMIC DNA]</scope>
    <source>
        <strain evidence="2">SpSt-106</strain>
    </source>
</reference>
<dbReference type="AlphaFoldDB" id="A0A7V5XFT4"/>
<dbReference type="SUPFAM" id="SSF64376">
    <property type="entry name" value="YlxR-like"/>
    <property type="match status" value="1"/>
</dbReference>
<evidence type="ECO:0000259" key="1">
    <source>
        <dbReference type="Pfam" id="PF04296"/>
    </source>
</evidence>
<dbReference type="Gene3D" id="3.30.1230.10">
    <property type="entry name" value="YlxR-like"/>
    <property type="match status" value="1"/>
</dbReference>
<proteinExistence type="predicted"/>
<organism evidence="2">
    <name type="scientific">Thermodesulfobacterium geofontis</name>
    <dbReference type="NCBI Taxonomy" id="1295609"/>
    <lineage>
        <taxon>Bacteria</taxon>
        <taxon>Pseudomonadati</taxon>
        <taxon>Thermodesulfobacteriota</taxon>
        <taxon>Thermodesulfobacteria</taxon>
        <taxon>Thermodesulfobacteriales</taxon>
        <taxon>Thermodesulfobacteriaceae</taxon>
        <taxon>Thermodesulfobacterium</taxon>
    </lineage>
</organism>
<gene>
    <name evidence="2" type="ORF">ENM15_02425</name>
</gene>
<protein>
    <submittedName>
        <fullName evidence="2">DUF448 domain-containing protein</fullName>
    </submittedName>
</protein>
<dbReference type="InterPro" id="IPR035931">
    <property type="entry name" value="YlxR-like_sf"/>
</dbReference>
<dbReference type="InterPro" id="IPR007393">
    <property type="entry name" value="YlxR_dom"/>
</dbReference>
<feature type="domain" description="YlxR" evidence="1">
    <location>
        <begin position="2"/>
        <end position="55"/>
    </location>
</feature>
<name>A0A7V5XFT4_9BACT</name>
<dbReference type="Pfam" id="PF04296">
    <property type="entry name" value="YlxR"/>
    <property type="match status" value="1"/>
</dbReference>
<accession>A0A7V5XFT4</accession>
<comment type="caution">
    <text evidence="2">The sequence shown here is derived from an EMBL/GenBank/DDBJ whole genome shotgun (WGS) entry which is preliminary data.</text>
</comment>